<accession>A0A3S0I1Y0</accession>
<evidence type="ECO:0000313" key="3">
    <source>
        <dbReference type="Proteomes" id="UP000276349"/>
    </source>
</evidence>
<keyword evidence="2" id="KW-0012">Acyltransferase</keyword>
<dbReference type="RefSeq" id="WP_126294014.1">
    <property type="nucleotide sequence ID" value="NZ_CP155468.1"/>
</dbReference>
<keyword evidence="1" id="KW-1133">Transmembrane helix</keyword>
<keyword evidence="2" id="KW-0808">Transferase</keyword>
<name>A0A3S0I1Y0_9BACI</name>
<reference evidence="2 3" key="1">
    <citation type="submission" date="2018-12" db="EMBL/GenBank/DDBJ databases">
        <authorList>
            <person name="Yu L."/>
        </authorList>
    </citation>
    <scope>NUCLEOTIDE SEQUENCE [LARGE SCALE GENOMIC DNA]</scope>
    <source>
        <strain evidence="2 3">S5H2222</strain>
    </source>
</reference>
<dbReference type="GO" id="GO:0016746">
    <property type="term" value="F:acyltransferase activity"/>
    <property type="evidence" value="ECO:0007669"/>
    <property type="project" value="UniProtKB-KW"/>
</dbReference>
<keyword evidence="3" id="KW-1185">Reference proteome</keyword>
<keyword evidence="1" id="KW-0812">Transmembrane</keyword>
<evidence type="ECO:0000313" key="2">
    <source>
        <dbReference type="EMBL" id="RTQ93417.1"/>
    </source>
</evidence>
<dbReference type="Proteomes" id="UP000276349">
    <property type="component" value="Unassembled WGS sequence"/>
</dbReference>
<sequence>MNQTRISPAVLRLLVIFPNVLSYILLIGIIIFIATNYEGLKAANALNLWLIIAAVLGPMAFYTTYSIVKRIRAGVL</sequence>
<proteinExistence type="predicted"/>
<comment type="caution">
    <text evidence="2">The sequence shown here is derived from an EMBL/GenBank/DDBJ whole genome shotgun (WGS) entry which is preliminary data.</text>
</comment>
<dbReference type="AlphaFoldDB" id="A0A3S0I1Y0"/>
<gene>
    <name evidence="2" type="ORF">EKG35_08460</name>
</gene>
<dbReference type="EMBL" id="RXNR01000019">
    <property type="protein sequence ID" value="RTQ93417.1"/>
    <property type="molecule type" value="Genomic_DNA"/>
</dbReference>
<evidence type="ECO:0000256" key="1">
    <source>
        <dbReference type="SAM" id="Phobius"/>
    </source>
</evidence>
<feature type="transmembrane region" description="Helical" evidence="1">
    <location>
        <begin position="46"/>
        <end position="68"/>
    </location>
</feature>
<organism evidence="2 3">
    <name type="scientific">Lysinibacillus telephonicus</name>
    <dbReference type="NCBI Taxonomy" id="1714840"/>
    <lineage>
        <taxon>Bacteria</taxon>
        <taxon>Bacillati</taxon>
        <taxon>Bacillota</taxon>
        <taxon>Bacilli</taxon>
        <taxon>Bacillales</taxon>
        <taxon>Bacillaceae</taxon>
        <taxon>Lysinibacillus</taxon>
    </lineage>
</organism>
<keyword evidence="1" id="KW-0472">Membrane</keyword>
<feature type="transmembrane region" description="Helical" evidence="1">
    <location>
        <begin position="12"/>
        <end position="34"/>
    </location>
</feature>
<protein>
    <submittedName>
        <fullName evidence="2">Acyl-phosphate glycerol 3-phosphate acyltransferase</fullName>
    </submittedName>
</protein>